<evidence type="ECO:0000259" key="5">
    <source>
        <dbReference type="PROSITE" id="PS51379"/>
    </source>
</evidence>
<dbReference type="PANTHER" id="PTHR24960:SF79">
    <property type="entry name" value="PHOTOSYSTEM I IRON-SULFUR CENTER"/>
    <property type="match status" value="1"/>
</dbReference>
<dbReference type="InterPro" id="IPR017896">
    <property type="entry name" value="4Fe4S_Fe-S-bd"/>
</dbReference>
<keyword evidence="3" id="KW-0408">Iron</keyword>
<dbReference type="SUPFAM" id="SSF54862">
    <property type="entry name" value="4Fe-4S ferredoxins"/>
    <property type="match status" value="1"/>
</dbReference>
<feature type="domain" description="4Fe-4S ferredoxin-type" evidence="5">
    <location>
        <begin position="114"/>
        <end position="142"/>
    </location>
</feature>
<dbReference type="GO" id="GO:0051539">
    <property type="term" value="F:4 iron, 4 sulfur cluster binding"/>
    <property type="evidence" value="ECO:0007669"/>
    <property type="project" value="UniProtKB-KW"/>
</dbReference>
<accession>C4XL83</accession>
<evidence type="ECO:0000256" key="2">
    <source>
        <dbReference type="ARBA" id="ARBA00022723"/>
    </source>
</evidence>
<dbReference type="AlphaFoldDB" id="C4XL83"/>
<name>C4XL83_SOLM1</name>
<dbReference type="GO" id="GO:0020037">
    <property type="term" value="F:heme binding"/>
    <property type="evidence" value="ECO:0007669"/>
    <property type="project" value="InterPro"/>
</dbReference>
<evidence type="ECO:0000313" key="6">
    <source>
        <dbReference type="EMBL" id="BAH77024.1"/>
    </source>
</evidence>
<feature type="domain" description="4Fe-4S ferredoxin-type" evidence="5">
    <location>
        <begin position="84"/>
        <end position="113"/>
    </location>
</feature>
<dbReference type="PANTHER" id="PTHR24960">
    <property type="entry name" value="PHOTOSYSTEM I IRON-SULFUR CENTER-RELATED"/>
    <property type="match status" value="1"/>
</dbReference>
<dbReference type="PROSITE" id="PS00198">
    <property type="entry name" value="4FE4S_FER_1"/>
    <property type="match status" value="2"/>
</dbReference>
<organism evidence="6 7">
    <name type="scientific">Solidesulfovibrio magneticus (strain ATCC 700980 / DSM 13731 / RS-1)</name>
    <name type="common">Desulfovibrio magneticus</name>
    <dbReference type="NCBI Taxonomy" id="573370"/>
    <lineage>
        <taxon>Bacteria</taxon>
        <taxon>Pseudomonadati</taxon>
        <taxon>Thermodesulfobacteriota</taxon>
        <taxon>Desulfovibrionia</taxon>
        <taxon>Desulfovibrionales</taxon>
        <taxon>Desulfovibrionaceae</taxon>
        <taxon>Solidesulfovibrio</taxon>
    </lineage>
</organism>
<dbReference type="PROSITE" id="PS51379">
    <property type="entry name" value="4FE4S_FER_2"/>
    <property type="match status" value="2"/>
</dbReference>
<dbReference type="GO" id="GO:0016491">
    <property type="term" value="F:oxidoreductase activity"/>
    <property type="evidence" value="ECO:0007669"/>
    <property type="project" value="InterPro"/>
</dbReference>
<dbReference type="KEGG" id="dma:DMR_35330"/>
<keyword evidence="2" id="KW-0479">Metal-binding</keyword>
<dbReference type="InterPro" id="IPR050157">
    <property type="entry name" value="PSI_iron-sulfur_center"/>
</dbReference>
<keyword evidence="7" id="KW-1185">Reference proteome</keyword>
<evidence type="ECO:0000256" key="3">
    <source>
        <dbReference type="ARBA" id="ARBA00023004"/>
    </source>
</evidence>
<dbReference type="STRING" id="573370.DMR_35330"/>
<dbReference type="InterPro" id="IPR017900">
    <property type="entry name" value="4Fe4S_Fe_S_CS"/>
</dbReference>
<dbReference type="SUPFAM" id="SSF56014">
    <property type="entry name" value="Nitrite and sulphite reductase 4Fe-4S domain-like"/>
    <property type="match status" value="1"/>
</dbReference>
<dbReference type="Gene3D" id="3.30.413.10">
    <property type="entry name" value="Sulfite Reductase Hemoprotein, domain 1"/>
    <property type="match status" value="1"/>
</dbReference>
<dbReference type="InterPro" id="IPR006067">
    <property type="entry name" value="NO2/SO3_Rdtase_4Fe4S_dom"/>
</dbReference>
<dbReference type="RefSeq" id="WP_015862169.1">
    <property type="nucleotide sequence ID" value="NC_012796.1"/>
</dbReference>
<dbReference type="InterPro" id="IPR045854">
    <property type="entry name" value="NO2/SO3_Rdtase_4Fe4S_sf"/>
</dbReference>
<dbReference type="HOGENOM" id="CLU_072599_2_0_7"/>
<dbReference type="EMBL" id="AP010904">
    <property type="protein sequence ID" value="BAH77024.1"/>
    <property type="molecule type" value="Genomic_DNA"/>
</dbReference>
<keyword evidence="1" id="KW-0004">4Fe-4S</keyword>
<dbReference type="Proteomes" id="UP000009071">
    <property type="component" value="Chromosome"/>
</dbReference>
<dbReference type="Gene3D" id="3.30.70.20">
    <property type="match status" value="1"/>
</dbReference>
<proteinExistence type="predicted"/>
<dbReference type="GO" id="GO:0046872">
    <property type="term" value="F:metal ion binding"/>
    <property type="evidence" value="ECO:0007669"/>
    <property type="project" value="UniProtKB-KW"/>
</dbReference>
<sequence length="210" mass="21813">MTAEVVILETCRGVTSGVCPHAAPLSANTLAELVELAACAAVPVALAELARPLRRHEQFRLAVSACPNACVRPQVADLGLIAVREASVDPEACHGCGACAEACPDAAIQITAGKAVINQGTCLGCGACARVCPSRAIASGPVAYRVFLGGRLGRRPRLGTELSRRLAPREAVELARRTLAVFTRDMRPGLRFADLVFPGGLPGLPAWALA</sequence>
<reference evidence="6 7" key="1">
    <citation type="journal article" date="2009" name="Genome Res.">
        <title>Whole genome sequence of Desulfovibrio magneticus strain RS-1 revealed common gene clusters in magnetotactic bacteria.</title>
        <authorList>
            <person name="Nakazawa H."/>
            <person name="Arakaki A."/>
            <person name="Narita-Yamada S."/>
            <person name="Yashiro I."/>
            <person name="Jinno K."/>
            <person name="Aoki N."/>
            <person name="Tsuruyama A."/>
            <person name="Okamura Y."/>
            <person name="Tanikawa S."/>
            <person name="Fujita N."/>
            <person name="Takeyama H."/>
            <person name="Matsunaga T."/>
        </authorList>
    </citation>
    <scope>NUCLEOTIDE SEQUENCE [LARGE SCALE GENOMIC DNA]</scope>
    <source>
        <strain evidence="7">ATCC 700980 / DSM 13731 / RS-1</strain>
    </source>
</reference>
<evidence type="ECO:0000256" key="4">
    <source>
        <dbReference type="ARBA" id="ARBA00023014"/>
    </source>
</evidence>
<dbReference type="Pfam" id="PF01077">
    <property type="entry name" value="NIR_SIR"/>
    <property type="match status" value="1"/>
</dbReference>
<dbReference type="OrthoDB" id="9800558at2"/>
<gene>
    <name evidence="6" type="ordered locus">DMR_35330</name>
</gene>
<dbReference type="eggNOG" id="COG2221">
    <property type="taxonomic scope" value="Bacteria"/>
</dbReference>
<dbReference type="Pfam" id="PF00037">
    <property type="entry name" value="Fer4"/>
    <property type="match status" value="2"/>
</dbReference>
<keyword evidence="4" id="KW-0411">Iron-sulfur</keyword>
<protein>
    <submittedName>
        <fullName evidence="6">Iron-sulphur binding protein</fullName>
    </submittedName>
</protein>
<evidence type="ECO:0000313" key="7">
    <source>
        <dbReference type="Proteomes" id="UP000009071"/>
    </source>
</evidence>
<evidence type="ECO:0000256" key="1">
    <source>
        <dbReference type="ARBA" id="ARBA00022485"/>
    </source>
</evidence>